<keyword evidence="2" id="KW-0812">Transmembrane</keyword>
<dbReference type="InterPro" id="IPR052356">
    <property type="entry name" value="Thiol_S-MT"/>
</dbReference>
<dbReference type="SUPFAM" id="SSF53335">
    <property type="entry name" value="S-adenosyl-L-methionine-dependent methyltransferases"/>
    <property type="match status" value="2"/>
</dbReference>
<dbReference type="InterPro" id="IPR013216">
    <property type="entry name" value="Methyltransf_11"/>
</dbReference>
<organism evidence="4 5">
    <name type="scientific">Camellia sinensis</name>
    <name type="common">Tea plant</name>
    <name type="synonym">Thea sinensis</name>
    <dbReference type="NCBI Taxonomy" id="4442"/>
    <lineage>
        <taxon>Eukaryota</taxon>
        <taxon>Viridiplantae</taxon>
        <taxon>Streptophyta</taxon>
        <taxon>Embryophyta</taxon>
        <taxon>Tracheophyta</taxon>
        <taxon>Spermatophyta</taxon>
        <taxon>Magnoliopsida</taxon>
        <taxon>eudicotyledons</taxon>
        <taxon>Gunneridae</taxon>
        <taxon>Pentapetalae</taxon>
        <taxon>asterids</taxon>
        <taxon>Ericales</taxon>
        <taxon>Theaceae</taxon>
        <taxon>Camellia</taxon>
    </lineage>
</organism>
<feature type="domain" description="Methyltransferase type 11" evidence="3">
    <location>
        <begin position="161"/>
        <end position="260"/>
    </location>
</feature>
<dbReference type="PANTHER" id="PTHR45036:SF1">
    <property type="entry name" value="METHYLTRANSFERASE LIKE 7A"/>
    <property type="match status" value="1"/>
</dbReference>
<evidence type="ECO:0000313" key="4">
    <source>
        <dbReference type="EMBL" id="KAF5945369.1"/>
    </source>
</evidence>
<feature type="compositionally biased region" description="Polar residues" evidence="1">
    <location>
        <begin position="48"/>
        <end position="62"/>
    </location>
</feature>
<accession>A0A7J7GXC1</accession>
<evidence type="ECO:0000256" key="1">
    <source>
        <dbReference type="SAM" id="MobiDB-lite"/>
    </source>
</evidence>
<keyword evidence="5" id="KW-1185">Reference proteome</keyword>
<feature type="transmembrane region" description="Helical" evidence="2">
    <location>
        <begin position="312"/>
        <end position="336"/>
    </location>
</feature>
<feature type="transmembrane region" description="Helical" evidence="2">
    <location>
        <begin position="343"/>
        <end position="365"/>
    </location>
</feature>
<keyword evidence="2" id="KW-0472">Membrane</keyword>
<sequence length="626" mass="67698">MMVRTLFNSSSTVLMLKTKVDLISNQNLLGKATTTRRSLKCNDRQVHGSDSSPTLKQSNDKVLQSRAPDSLCAHRFCSCGRRRLMEAIGTSFFAIPSSSASPPPLDDPEDVLNSIHPPRPDWYEELYAFILDKGSKAYEAEVAGFKSQIFTNLRGKAKTVLELGIGTGPNLKYYASDNGVHVFGIDPNRKMEKYAQAAAATAGLPPENFKFVHAVAEALPLSDASVDVVVGTLVLCSVKDINMTLKEVMRVLKPGGLFLFVEHVAAKDGTILRFVQGILDPLQQRVSDGCHLTRKTGEYISEAGFSDVDINMAFVSVASILGPHVYGIACNVLLPFSHKFEKIAIVGGCVVILSGLSVYIGPFFLPCMRKVYPSPGSLPKIGTSFLPIPPSTASPPHLDEDDPKDVLNSIHPPRPDWYEELFAFVMAKGSKAYEAQVAGFKSQIFTNLRGKDKTVLELGIGTGPNLKYYASDNGVRVFGIDPNRKMEKYAQAAAAAAGLPPENFKFIHAVGEVLPLSDASVDAVVGTLVLCSVKDINMTLKEVMRVLKPGGLFLFVEHVAAKDGTILRFAQGILDPLQQTVSDGCHLTRKTGKCISEAGFSAVDINTAFVSVACILGPHVYGIAFK</sequence>
<dbReference type="AlphaFoldDB" id="A0A7J7GXC1"/>
<evidence type="ECO:0000256" key="2">
    <source>
        <dbReference type="SAM" id="Phobius"/>
    </source>
</evidence>
<feature type="region of interest" description="Disordered" evidence="1">
    <location>
        <begin position="39"/>
        <end position="62"/>
    </location>
</feature>
<reference evidence="4 5" key="2">
    <citation type="submission" date="2020-07" db="EMBL/GenBank/DDBJ databases">
        <title>Genome assembly of wild tea tree DASZ reveals pedigree and selection history of tea varieties.</title>
        <authorList>
            <person name="Zhang W."/>
        </authorList>
    </citation>
    <scope>NUCLEOTIDE SEQUENCE [LARGE SCALE GENOMIC DNA]</scope>
    <source>
        <strain evidence="5">cv. G240</strain>
        <tissue evidence="4">Leaf</tissue>
    </source>
</reference>
<name>A0A7J7GXC1_CAMSI</name>
<feature type="domain" description="Methyltransferase type 11" evidence="3">
    <location>
        <begin position="456"/>
        <end position="555"/>
    </location>
</feature>
<protein>
    <recommendedName>
        <fullName evidence="3">Methyltransferase type 11 domain-containing protein</fullName>
    </recommendedName>
</protein>
<keyword evidence="2" id="KW-1133">Transmembrane helix</keyword>
<reference evidence="5" key="1">
    <citation type="journal article" date="2020" name="Nat. Commun.">
        <title>Genome assembly of wild tea tree DASZ reveals pedigree and selection history of tea varieties.</title>
        <authorList>
            <person name="Zhang W."/>
            <person name="Zhang Y."/>
            <person name="Qiu H."/>
            <person name="Guo Y."/>
            <person name="Wan H."/>
            <person name="Zhang X."/>
            <person name="Scossa F."/>
            <person name="Alseekh S."/>
            <person name="Zhang Q."/>
            <person name="Wang P."/>
            <person name="Xu L."/>
            <person name="Schmidt M.H."/>
            <person name="Jia X."/>
            <person name="Li D."/>
            <person name="Zhu A."/>
            <person name="Guo F."/>
            <person name="Chen W."/>
            <person name="Ni D."/>
            <person name="Usadel B."/>
            <person name="Fernie A.R."/>
            <person name="Wen W."/>
        </authorList>
    </citation>
    <scope>NUCLEOTIDE SEQUENCE [LARGE SCALE GENOMIC DNA]</scope>
    <source>
        <strain evidence="5">cv. G240</strain>
    </source>
</reference>
<proteinExistence type="predicted"/>
<dbReference type="Pfam" id="PF08241">
    <property type="entry name" value="Methyltransf_11"/>
    <property type="match status" value="2"/>
</dbReference>
<dbReference type="Gene3D" id="3.40.50.150">
    <property type="entry name" value="Vaccinia Virus protein VP39"/>
    <property type="match status" value="2"/>
</dbReference>
<dbReference type="PANTHER" id="PTHR45036">
    <property type="entry name" value="METHYLTRANSFERASE LIKE 7B"/>
    <property type="match status" value="1"/>
</dbReference>
<dbReference type="CDD" id="cd02440">
    <property type="entry name" value="AdoMet_MTases"/>
    <property type="match status" value="2"/>
</dbReference>
<evidence type="ECO:0000313" key="5">
    <source>
        <dbReference type="Proteomes" id="UP000593564"/>
    </source>
</evidence>
<dbReference type="InterPro" id="IPR029063">
    <property type="entry name" value="SAM-dependent_MTases_sf"/>
</dbReference>
<comment type="caution">
    <text evidence="4">The sequence shown here is derived from an EMBL/GenBank/DDBJ whole genome shotgun (WGS) entry which is preliminary data.</text>
</comment>
<dbReference type="EMBL" id="JACBKZ010000007">
    <property type="protein sequence ID" value="KAF5945369.1"/>
    <property type="molecule type" value="Genomic_DNA"/>
</dbReference>
<gene>
    <name evidence="4" type="ORF">HYC85_015597</name>
</gene>
<dbReference type="Proteomes" id="UP000593564">
    <property type="component" value="Unassembled WGS sequence"/>
</dbReference>
<dbReference type="GO" id="GO:0008757">
    <property type="term" value="F:S-adenosylmethionine-dependent methyltransferase activity"/>
    <property type="evidence" value="ECO:0007669"/>
    <property type="project" value="InterPro"/>
</dbReference>
<dbReference type="GO" id="GO:0009820">
    <property type="term" value="P:alkaloid metabolic process"/>
    <property type="evidence" value="ECO:0007669"/>
    <property type="project" value="UniProtKB-KW"/>
</dbReference>
<evidence type="ECO:0000259" key="3">
    <source>
        <dbReference type="Pfam" id="PF08241"/>
    </source>
</evidence>